<accession>A0A6D2JP63</accession>
<comment type="caution">
    <text evidence="3">The sequence shown here is derived from an EMBL/GenBank/DDBJ whole genome shotgun (WGS) entry which is preliminary data.</text>
</comment>
<feature type="region of interest" description="Disordered" evidence="1">
    <location>
        <begin position="88"/>
        <end position="128"/>
    </location>
</feature>
<protein>
    <recommendedName>
        <fullName evidence="5">Glycine-rich protein</fullName>
    </recommendedName>
</protein>
<evidence type="ECO:0000313" key="4">
    <source>
        <dbReference type="Proteomes" id="UP000467841"/>
    </source>
</evidence>
<feature type="chain" id="PRO_5025428373" description="Glycine-rich protein" evidence="2">
    <location>
        <begin position="29"/>
        <end position="176"/>
    </location>
</feature>
<evidence type="ECO:0000256" key="1">
    <source>
        <dbReference type="SAM" id="MobiDB-lite"/>
    </source>
</evidence>
<reference evidence="3" key="1">
    <citation type="submission" date="2020-01" db="EMBL/GenBank/DDBJ databases">
        <authorList>
            <person name="Mishra B."/>
        </authorList>
    </citation>
    <scope>NUCLEOTIDE SEQUENCE [LARGE SCALE GENOMIC DNA]</scope>
</reference>
<feature type="signal peptide" evidence="2">
    <location>
        <begin position="1"/>
        <end position="28"/>
    </location>
</feature>
<dbReference type="Proteomes" id="UP000467841">
    <property type="component" value="Unassembled WGS sequence"/>
</dbReference>
<evidence type="ECO:0000256" key="2">
    <source>
        <dbReference type="SAM" id="SignalP"/>
    </source>
</evidence>
<dbReference type="AlphaFoldDB" id="A0A6D2JP63"/>
<evidence type="ECO:0008006" key="5">
    <source>
        <dbReference type="Google" id="ProtNLM"/>
    </source>
</evidence>
<gene>
    <name evidence="3" type="ORF">MERR_LOCUS28396</name>
</gene>
<sequence length="176" mass="17924">MKIMGLRKASLLVYFLFFLHLQHQLLHAIRISLTDLATVDPQHDNNLPVQFAESKPSGDAFAGDLKKSAVVVKKISFGGGGRSFGGGGRSFGGGGSGGSRGVSGGSRGGSSGSRGGSSGGERTIGGGRRGIYPYPYIGGGSHHSGNRSSGNSSSGCRESVPVWLGLSTLAGLVFVL</sequence>
<name>A0A6D2JP63_9BRAS</name>
<feature type="region of interest" description="Disordered" evidence="1">
    <location>
        <begin position="135"/>
        <end position="154"/>
    </location>
</feature>
<evidence type="ECO:0000313" key="3">
    <source>
        <dbReference type="EMBL" id="CAA7041161.1"/>
    </source>
</evidence>
<dbReference type="EMBL" id="CACVBM020001240">
    <property type="protein sequence ID" value="CAA7041161.1"/>
    <property type="molecule type" value="Genomic_DNA"/>
</dbReference>
<dbReference type="PANTHER" id="PTHR36245:SF8">
    <property type="entry name" value="GLYCINE-RICH PROTEIN"/>
    <property type="match status" value="1"/>
</dbReference>
<organism evidence="3 4">
    <name type="scientific">Microthlaspi erraticum</name>
    <dbReference type="NCBI Taxonomy" id="1685480"/>
    <lineage>
        <taxon>Eukaryota</taxon>
        <taxon>Viridiplantae</taxon>
        <taxon>Streptophyta</taxon>
        <taxon>Embryophyta</taxon>
        <taxon>Tracheophyta</taxon>
        <taxon>Spermatophyta</taxon>
        <taxon>Magnoliopsida</taxon>
        <taxon>eudicotyledons</taxon>
        <taxon>Gunneridae</taxon>
        <taxon>Pentapetalae</taxon>
        <taxon>rosids</taxon>
        <taxon>malvids</taxon>
        <taxon>Brassicales</taxon>
        <taxon>Brassicaceae</taxon>
        <taxon>Coluteocarpeae</taxon>
        <taxon>Microthlaspi</taxon>
    </lineage>
</organism>
<keyword evidence="4" id="KW-1185">Reference proteome</keyword>
<keyword evidence="2" id="KW-0732">Signal</keyword>
<dbReference type="PANTHER" id="PTHR36245">
    <property type="entry name" value="GLYCINE-RICH PROTEIN DOT1-LIKE"/>
    <property type="match status" value="1"/>
</dbReference>
<proteinExistence type="predicted"/>